<protein>
    <recommendedName>
        <fullName evidence="4">PQ loop repeat protein</fullName>
    </recommendedName>
</protein>
<name>A0ABR7WXT5_9SPHI</name>
<evidence type="ECO:0000313" key="2">
    <source>
        <dbReference type="EMBL" id="MBD1367008.1"/>
    </source>
</evidence>
<keyword evidence="1" id="KW-1133">Transmembrane helix</keyword>
<proteinExistence type="predicted"/>
<sequence>MALVFVIKPDNWGFSANIDFFDIAALTGIITVVLPFAIYKAVRSAPGVYNKKSQITVSTFFFSVPLFYAYLHIVRSAVDYSLGNILLMVIPNLFVAMLSIRFYKLDIGMPIPGVDIDQH</sequence>
<keyword evidence="3" id="KW-1185">Reference proteome</keyword>
<keyword evidence="1" id="KW-0812">Transmembrane</keyword>
<evidence type="ECO:0000313" key="3">
    <source>
        <dbReference type="Proteomes" id="UP000606600"/>
    </source>
</evidence>
<keyword evidence="1" id="KW-0472">Membrane</keyword>
<evidence type="ECO:0000256" key="1">
    <source>
        <dbReference type="SAM" id="Phobius"/>
    </source>
</evidence>
<dbReference type="EMBL" id="JACWMY010000016">
    <property type="protein sequence ID" value="MBD1367008.1"/>
    <property type="molecule type" value="Genomic_DNA"/>
</dbReference>
<feature type="transmembrane region" description="Helical" evidence="1">
    <location>
        <begin position="20"/>
        <end position="42"/>
    </location>
</feature>
<feature type="transmembrane region" description="Helical" evidence="1">
    <location>
        <begin position="85"/>
        <end position="103"/>
    </location>
</feature>
<dbReference type="Proteomes" id="UP000606600">
    <property type="component" value="Unassembled WGS sequence"/>
</dbReference>
<accession>A0ABR7WXT5</accession>
<feature type="transmembrane region" description="Helical" evidence="1">
    <location>
        <begin position="54"/>
        <end position="73"/>
    </location>
</feature>
<evidence type="ECO:0008006" key="4">
    <source>
        <dbReference type="Google" id="ProtNLM"/>
    </source>
</evidence>
<organism evidence="2 3">
    <name type="scientific">Mucilaginibacter pankratovii</name>
    <dbReference type="NCBI Taxonomy" id="2772110"/>
    <lineage>
        <taxon>Bacteria</taxon>
        <taxon>Pseudomonadati</taxon>
        <taxon>Bacteroidota</taxon>
        <taxon>Sphingobacteriia</taxon>
        <taxon>Sphingobacteriales</taxon>
        <taxon>Sphingobacteriaceae</taxon>
        <taxon>Mucilaginibacter</taxon>
    </lineage>
</organism>
<gene>
    <name evidence="2" type="ORF">IDJ77_24570</name>
</gene>
<comment type="caution">
    <text evidence="2">The sequence shown here is derived from an EMBL/GenBank/DDBJ whole genome shotgun (WGS) entry which is preliminary data.</text>
</comment>
<reference evidence="2 3" key="1">
    <citation type="submission" date="2020-09" db="EMBL/GenBank/DDBJ databases">
        <title>Novel species of Mucilaginibacter isolated from a glacier on the Tibetan Plateau.</title>
        <authorList>
            <person name="Liu Q."/>
            <person name="Xin Y.-H."/>
        </authorList>
    </citation>
    <scope>NUCLEOTIDE SEQUENCE [LARGE SCALE GENOMIC DNA]</scope>
    <source>
        <strain evidence="2 3">ZT4R22</strain>
    </source>
</reference>